<evidence type="ECO:0000256" key="1">
    <source>
        <dbReference type="SAM" id="MobiDB-lite"/>
    </source>
</evidence>
<accession>A0A511YF04</accession>
<gene>
    <name evidence="2" type="ORF">CLA01_38350</name>
</gene>
<sequence length="475" mass="50447">MGSLFVTGLKSSSSKNVASALTAEELVERLDLEKAHLNSGNGKEVFHVPVRTFGSYKRSLLSISGNGNSIAVLLTYPNPEDYRLFYITDLNGNLLKEVKIGDNGKELPTSPNSKESGMASKSGDVCEEVVYETCSSGQHSFETGNAYQCEFWNNLQGGTPPKLFKINGICGDTGSGGGGTTIGGDGSSGGHSAGGSGTSPVGGGGPPKYDFSSADCVQNLDCENCNIPGDTNNDCKLSYDEAIAFNNNPCEKTKSMLTKPNVQQGINNIKAQALATLSNVNAGEIGFKEKKDGTLAPADVNSAHQVVFNDVTDSYGGYHNHTATGTHMFSPPDIVDALFGFATAQNIQDGVGNAYLGMIAGEWCNTCPNNVQYIHYVIQYTGAAAELGGYVYTEAQMKQFEKDYRKKVNKLLKDPLNSNNNGATLNNVGLEKLFFDTLKNIGIDGKVNLQRIESNGTINNVTLNSNGSINANPCP</sequence>
<dbReference type="EMBL" id="BJYI01000020">
    <property type="protein sequence ID" value="GEN73763.1"/>
    <property type="molecule type" value="Genomic_DNA"/>
</dbReference>
<protein>
    <submittedName>
        <fullName evidence="2">Uncharacterized protein</fullName>
    </submittedName>
</protein>
<dbReference type="Proteomes" id="UP000321150">
    <property type="component" value="Unassembled WGS sequence"/>
</dbReference>
<evidence type="ECO:0000313" key="3">
    <source>
        <dbReference type="Proteomes" id="UP000321150"/>
    </source>
</evidence>
<proteinExistence type="predicted"/>
<reference evidence="2 3" key="1">
    <citation type="submission" date="2019-07" db="EMBL/GenBank/DDBJ databases">
        <title>Whole genome shotgun sequence of Chryseobacterium lathyri NBRC 105250.</title>
        <authorList>
            <person name="Hosoyama A."/>
            <person name="Uohara A."/>
            <person name="Ohji S."/>
            <person name="Ichikawa N."/>
        </authorList>
    </citation>
    <scope>NUCLEOTIDE SEQUENCE [LARGE SCALE GENOMIC DNA]</scope>
    <source>
        <strain evidence="2 3">NBRC 105250</strain>
    </source>
</reference>
<dbReference type="AlphaFoldDB" id="A0A511YF04"/>
<comment type="caution">
    <text evidence="2">The sequence shown here is derived from an EMBL/GenBank/DDBJ whole genome shotgun (WGS) entry which is preliminary data.</text>
</comment>
<name>A0A511YF04_9FLAO</name>
<evidence type="ECO:0000313" key="2">
    <source>
        <dbReference type="EMBL" id="GEN73763.1"/>
    </source>
</evidence>
<feature type="region of interest" description="Disordered" evidence="1">
    <location>
        <begin position="180"/>
        <end position="205"/>
    </location>
</feature>
<organism evidence="2 3">
    <name type="scientific">Chryseobacterium lathyri</name>
    <dbReference type="NCBI Taxonomy" id="395933"/>
    <lineage>
        <taxon>Bacteria</taxon>
        <taxon>Pseudomonadati</taxon>
        <taxon>Bacteroidota</taxon>
        <taxon>Flavobacteriia</taxon>
        <taxon>Flavobacteriales</taxon>
        <taxon>Weeksellaceae</taxon>
        <taxon>Chryseobacterium group</taxon>
        <taxon>Chryseobacterium</taxon>
    </lineage>
</organism>